<evidence type="ECO:0000256" key="8">
    <source>
        <dbReference type="ARBA" id="ARBA00023136"/>
    </source>
</evidence>
<keyword evidence="13" id="KW-1185">Reference proteome</keyword>
<dbReference type="InterPro" id="IPR039421">
    <property type="entry name" value="Type_1_exporter"/>
</dbReference>
<dbReference type="STRING" id="897.B2D07_12635"/>
<evidence type="ECO:0000256" key="1">
    <source>
        <dbReference type="ARBA" id="ARBA00004651"/>
    </source>
</evidence>
<dbReference type="Proteomes" id="UP000014977">
    <property type="component" value="Unassembled WGS sequence"/>
</dbReference>
<dbReference type="InterPro" id="IPR027417">
    <property type="entry name" value="P-loop_NTPase"/>
</dbReference>
<name>S7VEW2_DESML</name>
<dbReference type="InterPro" id="IPR003439">
    <property type="entry name" value="ABC_transporter-like_ATP-bd"/>
</dbReference>
<feature type="domain" description="ABC transporter" evidence="10">
    <location>
        <begin position="426"/>
        <end position="660"/>
    </location>
</feature>
<dbReference type="EMBL" id="ATHJ01000060">
    <property type="protein sequence ID" value="EPR43008.1"/>
    <property type="molecule type" value="Genomic_DNA"/>
</dbReference>
<sequence>MSSDRGYAPESTLEKAYDADLFRELYPYIRPHVKAIILAAFLALLLTATNLGMPYITKVAVDRYIVPVSRQEDPGATPRADGFPTESDRRLTLDISEPEAAAVVARYPDKFEVRERSAEISVSDIQRLSEAEIRALRMNDLTGVGLAAAAFLILTLIEFGLNFSQVIVMEIAGQRIMHDLRMQLFRHIQSLSLSFFNRTPVARLVTRATNDIQNMHEFFTSIIVFVFRDLFLLLGITGMMLAIHWQLSLVCFAVIPFVFFAAFFFSRIARTVFRTLRIKTAEINARFSETIAGISVIQMFGEEENNARDFEKLNQEFYQAGIKQIHIFAVFMPLIELFSTVSLALVIYYGGRGVIGDDISLGILVAFISYMRMFFRPIRDLAEKYNILQNAMSSAERILLIMNTHETLDQSREPRRLEPPMNFESLSFENVGLSYIEGEPVLRGITLSIEKGETLAVVGPTGSGKTSLIHLILRLYDPTSGEIRINGKAIQEWSTSALRAKMALVPQDPFLFSESIRDNILLGDPGISQKDFDRMIEAANLMPLIRRLPEGLNTRFSEGGGSVSSGERQLVAIARALARNPDLILLDEATSYIDSETELKIQEALSNLMRGRTAVVVAHRLSTARHADRIIVVKKGRIIESGTHESLMALGKFYYRLNRLHHSVDAQEIPPR</sequence>
<dbReference type="Gene3D" id="1.20.1560.10">
    <property type="entry name" value="ABC transporter type 1, transmembrane domain"/>
    <property type="match status" value="1"/>
</dbReference>
<keyword evidence="6" id="KW-0067">ATP-binding</keyword>
<keyword evidence="5" id="KW-0547">Nucleotide-binding</keyword>
<evidence type="ECO:0000256" key="3">
    <source>
        <dbReference type="ARBA" id="ARBA00022475"/>
    </source>
</evidence>
<dbReference type="CDD" id="cd18544">
    <property type="entry name" value="ABC_6TM_TmrA_like"/>
    <property type="match status" value="1"/>
</dbReference>
<dbReference type="Pfam" id="PF00664">
    <property type="entry name" value="ABC_membrane"/>
    <property type="match status" value="1"/>
</dbReference>
<dbReference type="OrthoDB" id="9772049at2"/>
<evidence type="ECO:0000259" key="10">
    <source>
        <dbReference type="PROSITE" id="PS50893"/>
    </source>
</evidence>
<dbReference type="SMART" id="SM00382">
    <property type="entry name" value="AAA"/>
    <property type="match status" value="1"/>
</dbReference>
<feature type="transmembrane region" description="Helical" evidence="9">
    <location>
        <begin position="247"/>
        <end position="269"/>
    </location>
</feature>
<feature type="transmembrane region" description="Helical" evidence="9">
    <location>
        <begin position="35"/>
        <end position="56"/>
    </location>
</feature>
<keyword evidence="4 9" id="KW-0812">Transmembrane</keyword>
<comment type="caution">
    <text evidence="12">The sequence shown here is derived from an EMBL/GenBank/DDBJ whole genome shotgun (WGS) entry which is preliminary data.</text>
</comment>
<dbReference type="eggNOG" id="COG1132">
    <property type="taxonomic scope" value="Bacteria"/>
</dbReference>
<dbReference type="InterPro" id="IPR036640">
    <property type="entry name" value="ABC1_TM_sf"/>
</dbReference>
<dbReference type="RefSeq" id="WP_020875785.1">
    <property type="nucleotide sequence ID" value="NZ_ATHJ01000060.1"/>
</dbReference>
<proteinExistence type="predicted"/>
<dbReference type="AlphaFoldDB" id="S7VEW2"/>
<evidence type="ECO:0000256" key="5">
    <source>
        <dbReference type="ARBA" id="ARBA00022741"/>
    </source>
</evidence>
<dbReference type="PROSITE" id="PS50929">
    <property type="entry name" value="ABC_TM1F"/>
    <property type="match status" value="1"/>
</dbReference>
<dbReference type="GO" id="GO:0015421">
    <property type="term" value="F:ABC-type oligopeptide transporter activity"/>
    <property type="evidence" value="ECO:0007669"/>
    <property type="project" value="TreeGrafter"/>
</dbReference>
<reference evidence="12 13" key="1">
    <citation type="journal article" date="2013" name="Genome Announc.">
        <title>Draft genome sequences for three mercury-methylating, sulfate-reducing bacteria.</title>
        <authorList>
            <person name="Brown S.D."/>
            <person name="Hurt R.A.Jr."/>
            <person name="Gilmour C.C."/>
            <person name="Elias D.A."/>
        </authorList>
    </citation>
    <scope>NUCLEOTIDE SEQUENCE [LARGE SCALE GENOMIC DNA]</scope>
    <source>
        <strain evidence="12 13">DSM 2059</strain>
    </source>
</reference>
<keyword evidence="8 9" id="KW-0472">Membrane</keyword>
<keyword evidence="3" id="KW-1003">Cell membrane</keyword>
<feature type="transmembrane region" description="Helical" evidence="9">
    <location>
        <begin position="218"/>
        <end position="241"/>
    </location>
</feature>
<feature type="transmembrane region" description="Helical" evidence="9">
    <location>
        <begin position="355"/>
        <end position="375"/>
    </location>
</feature>
<dbReference type="InterPro" id="IPR017871">
    <property type="entry name" value="ABC_transporter-like_CS"/>
</dbReference>
<comment type="subcellular location">
    <subcellularLocation>
        <location evidence="1">Cell membrane</location>
        <topology evidence="1">Multi-pass membrane protein</topology>
    </subcellularLocation>
</comment>
<feature type="transmembrane region" description="Helical" evidence="9">
    <location>
        <begin position="327"/>
        <end position="349"/>
    </location>
</feature>
<evidence type="ECO:0000313" key="12">
    <source>
        <dbReference type="EMBL" id="EPR43008.1"/>
    </source>
</evidence>
<protein>
    <submittedName>
        <fullName evidence="12">ABC transporter transmembrane region</fullName>
    </submittedName>
</protein>
<dbReference type="PROSITE" id="PS50893">
    <property type="entry name" value="ABC_TRANSPORTER_2"/>
    <property type="match status" value="1"/>
</dbReference>
<evidence type="ECO:0000313" key="13">
    <source>
        <dbReference type="Proteomes" id="UP000014977"/>
    </source>
</evidence>
<evidence type="ECO:0000256" key="4">
    <source>
        <dbReference type="ARBA" id="ARBA00022692"/>
    </source>
</evidence>
<dbReference type="GO" id="GO:0016887">
    <property type="term" value="F:ATP hydrolysis activity"/>
    <property type="evidence" value="ECO:0007669"/>
    <property type="project" value="InterPro"/>
</dbReference>
<dbReference type="SUPFAM" id="SSF90123">
    <property type="entry name" value="ABC transporter transmembrane region"/>
    <property type="match status" value="1"/>
</dbReference>
<feature type="domain" description="ABC transmembrane type-1" evidence="11">
    <location>
        <begin position="37"/>
        <end position="390"/>
    </location>
</feature>
<accession>S7VEW2</accession>
<evidence type="ECO:0000259" key="11">
    <source>
        <dbReference type="PROSITE" id="PS50929"/>
    </source>
</evidence>
<dbReference type="PANTHER" id="PTHR43394:SF1">
    <property type="entry name" value="ATP-BINDING CASSETTE SUB-FAMILY B MEMBER 10, MITOCHONDRIAL"/>
    <property type="match status" value="1"/>
</dbReference>
<evidence type="ECO:0000256" key="6">
    <source>
        <dbReference type="ARBA" id="ARBA00022840"/>
    </source>
</evidence>
<gene>
    <name evidence="12" type="ORF">dsmv_1438</name>
</gene>
<dbReference type="Pfam" id="PF00005">
    <property type="entry name" value="ABC_tran"/>
    <property type="match status" value="1"/>
</dbReference>
<evidence type="ECO:0000256" key="2">
    <source>
        <dbReference type="ARBA" id="ARBA00022448"/>
    </source>
</evidence>
<dbReference type="PANTHER" id="PTHR43394">
    <property type="entry name" value="ATP-DEPENDENT PERMEASE MDL1, MITOCHONDRIAL"/>
    <property type="match status" value="1"/>
</dbReference>
<evidence type="ECO:0000256" key="9">
    <source>
        <dbReference type="SAM" id="Phobius"/>
    </source>
</evidence>
<keyword evidence="2" id="KW-0813">Transport</keyword>
<organism evidence="12 13">
    <name type="scientific">Desulfococcus multivorans DSM 2059</name>
    <dbReference type="NCBI Taxonomy" id="1121405"/>
    <lineage>
        <taxon>Bacteria</taxon>
        <taxon>Pseudomonadati</taxon>
        <taxon>Thermodesulfobacteriota</taxon>
        <taxon>Desulfobacteria</taxon>
        <taxon>Desulfobacterales</taxon>
        <taxon>Desulfococcaceae</taxon>
        <taxon>Desulfococcus</taxon>
    </lineage>
</organism>
<keyword evidence="7 9" id="KW-1133">Transmembrane helix</keyword>
<dbReference type="PROSITE" id="PS00211">
    <property type="entry name" value="ABC_TRANSPORTER_1"/>
    <property type="match status" value="1"/>
</dbReference>
<dbReference type="InterPro" id="IPR003593">
    <property type="entry name" value="AAA+_ATPase"/>
</dbReference>
<dbReference type="GO" id="GO:0005886">
    <property type="term" value="C:plasma membrane"/>
    <property type="evidence" value="ECO:0007669"/>
    <property type="project" value="UniProtKB-SubCell"/>
</dbReference>
<feature type="transmembrane region" description="Helical" evidence="9">
    <location>
        <begin position="144"/>
        <end position="168"/>
    </location>
</feature>
<dbReference type="GO" id="GO:0005524">
    <property type="term" value="F:ATP binding"/>
    <property type="evidence" value="ECO:0007669"/>
    <property type="project" value="UniProtKB-KW"/>
</dbReference>
<dbReference type="InterPro" id="IPR011527">
    <property type="entry name" value="ABC1_TM_dom"/>
</dbReference>
<dbReference type="FunFam" id="3.40.50.300:FF:000221">
    <property type="entry name" value="Multidrug ABC transporter ATP-binding protein"/>
    <property type="match status" value="1"/>
</dbReference>
<dbReference type="SUPFAM" id="SSF52540">
    <property type="entry name" value="P-loop containing nucleoside triphosphate hydrolases"/>
    <property type="match status" value="1"/>
</dbReference>
<dbReference type="Gene3D" id="3.40.50.300">
    <property type="entry name" value="P-loop containing nucleotide triphosphate hydrolases"/>
    <property type="match status" value="1"/>
</dbReference>
<evidence type="ECO:0000256" key="7">
    <source>
        <dbReference type="ARBA" id="ARBA00022989"/>
    </source>
</evidence>